<feature type="domain" description="PPM-type phosphatase" evidence="1">
    <location>
        <begin position="89"/>
        <end position="356"/>
    </location>
</feature>
<evidence type="ECO:0000313" key="3">
    <source>
        <dbReference type="Proteomes" id="UP000186817"/>
    </source>
</evidence>
<reference evidence="2 3" key="1">
    <citation type="submission" date="2016-02" db="EMBL/GenBank/DDBJ databases">
        <title>Genome analysis of coral dinoflagellate symbionts highlights evolutionary adaptations to a symbiotic lifestyle.</title>
        <authorList>
            <person name="Aranda M."/>
            <person name="Li Y."/>
            <person name="Liew Y.J."/>
            <person name="Baumgarten S."/>
            <person name="Simakov O."/>
            <person name="Wilson M."/>
            <person name="Piel J."/>
            <person name="Ashoor H."/>
            <person name="Bougouffa S."/>
            <person name="Bajic V.B."/>
            <person name="Ryu T."/>
            <person name="Ravasi T."/>
            <person name="Bayer T."/>
            <person name="Micklem G."/>
            <person name="Kim H."/>
            <person name="Bhak J."/>
            <person name="Lajeunesse T.C."/>
            <person name="Voolstra C.R."/>
        </authorList>
    </citation>
    <scope>NUCLEOTIDE SEQUENCE [LARGE SCALE GENOMIC DNA]</scope>
    <source>
        <strain evidence="2 3">CCMP2467</strain>
    </source>
</reference>
<dbReference type="PROSITE" id="PS51746">
    <property type="entry name" value="PPM_2"/>
    <property type="match status" value="1"/>
</dbReference>
<dbReference type="OrthoDB" id="410406at2759"/>
<proteinExistence type="predicted"/>
<dbReference type="InterPro" id="IPR015655">
    <property type="entry name" value="PP2C"/>
</dbReference>
<dbReference type="GO" id="GO:0004722">
    <property type="term" value="F:protein serine/threonine phosphatase activity"/>
    <property type="evidence" value="ECO:0007669"/>
    <property type="project" value="InterPro"/>
</dbReference>
<dbReference type="Pfam" id="PF00481">
    <property type="entry name" value="PP2C"/>
    <property type="match status" value="1"/>
</dbReference>
<dbReference type="InterPro" id="IPR036457">
    <property type="entry name" value="PPM-type-like_dom_sf"/>
</dbReference>
<evidence type="ECO:0000259" key="1">
    <source>
        <dbReference type="PROSITE" id="PS51746"/>
    </source>
</evidence>
<dbReference type="InterPro" id="IPR001932">
    <property type="entry name" value="PPM-type_phosphatase-like_dom"/>
</dbReference>
<dbReference type="Proteomes" id="UP000186817">
    <property type="component" value="Unassembled WGS sequence"/>
</dbReference>
<gene>
    <name evidence="2" type="ORF">AK812_SmicGene38751</name>
</gene>
<comment type="caution">
    <text evidence="2">The sequence shown here is derived from an EMBL/GenBank/DDBJ whole genome shotgun (WGS) entry which is preliminary data.</text>
</comment>
<sequence length="390" mass="41711">MHAMVRGCAINRDLSSVPDALSAEAVEARLACVLQMTVVASIVLSRSKAIQSRMRAHPAFQVSTQCGLETNPFQLAEVAVSGEQPANTFVQVASTTGLKRRHGNINQDCVVARCDDRGRWSLIVADGHGKCGHQVAAHLCAILPDLLEKAIQTDHPTDSIKKAFAEAEADLEAAAVENGFDLITSGASVVTASLTEEGTCLASCGDSQALIVDAEGIITTSRQHKAHDTKEQQRIVAAGGSIKVERPRCRNTVMSRVYGRRSYGLAMSRSFGDLCVKPVGVVAEPSVSVARHDKALLILGSDGLFEFLAPVEVLATLRSSRKEELASALVQEAQSRWERNEAGLYCDDVSCLLVGPDCLSDFLDNPRVRQPALLVNPFGAESYDGPVGAY</sequence>
<name>A0A1Q9CCY3_SYMMI</name>
<dbReference type="CDD" id="cd00143">
    <property type="entry name" value="PP2Cc"/>
    <property type="match status" value="1"/>
</dbReference>
<dbReference type="SMART" id="SM00332">
    <property type="entry name" value="PP2Cc"/>
    <property type="match status" value="1"/>
</dbReference>
<keyword evidence="3" id="KW-1185">Reference proteome</keyword>
<dbReference type="Gene3D" id="3.60.40.10">
    <property type="entry name" value="PPM-type phosphatase domain"/>
    <property type="match status" value="1"/>
</dbReference>
<dbReference type="EMBL" id="LSRX01001345">
    <property type="protein sequence ID" value="OLP80785.1"/>
    <property type="molecule type" value="Genomic_DNA"/>
</dbReference>
<dbReference type="PANTHER" id="PTHR47992">
    <property type="entry name" value="PROTEIN PHOSPHATASE"/>
    <property type="match status" value="1"/>
</dbReference>
<dbReference type="AlphaFoldDB" id="A0A1Q9CCY3"/>
<organism evidence="2 3">
    <name type="scientific">Symbiodinium microadriaticum</name>
    <name type="common">Dinoflagellate</name>
    <name type="synonym">Zooxanthella microadriatica</name>
    <dbReference type="NCBI Taxonomy" id="2951"/>
    <lineage>
        <taxon>Eukaryota</taxon>
        <taxon>Sar</taxon>
        <taxon>Alveolata</taxon>
        <taxon>Dinophyceae</taxon>
        <taxon>Suessiales</taxon>
        <taxon>Symbiodiniaceae</taxon>
        <taxon>Symbiodinium</taxon>
    </lineage>
</organism>
<protein>
    <recommendedName>
        <fullName evidence="1">PPM-type phosphatase domain-containing protein</fullName>
    </recommendedName>
</protein>
<evidence type="ECO:0000313" key="2">
    <source>
        <dbReference type="EMBL" id="OLP80785.1"/>
    </source>
</evidence>
<dbReference type="SUPFAM" id="SSF81606">
    <property type="entry name" value="PP2C-like"/>
    <property type="match status" value="1"/>
</dbReference>
<accession>A0A1Q9CCY3</accession>